<evidence type="ECO:0000313" key="2">
    <source>
        <dbReference type="Proteomes" id="UP000077202"/>
    </source>
</evidence>
<organism evidence="1 2">
    <name type="scientific">Marchantia polymorpha subsp. ruderalis</name>
    <dbReference type="NCBI Taxonomy" id="1480154"/>
    <lineage>
        <taxon>Eukaryota</taxon>
        <taxon>Viridiplantae</taxon>
        <taxon>Streptophyta</taxon>
        <taxon>Embryophyta</taxon>
        <taxon>Marchantiophyta</taxon>
        <taxon>Marchantiopsida</taxon>
        <taxon>Marchantiidae</taxon>
        <taxon>Marchantiales</taxon>
        <taxon>Marchantiaceae</taxon>
        <taxon>Marchantia</taxon>
    </lineage>
</organism>
<dbReference type="PANTHER" id="PTHR35748">
    <property type="entry name" value="OS05G0358400 PROTEIN"/>
    <property type="match status" value="1"/>
</dbReference>
<dbReference type="EMBL" id="LVLJ01003591">
    <property type="protein sequence ID" value="OAE20694.1"/>
    <property type="molecule type" value="Genomic_DNA"/>
</dbReference>
<proteinExistence type="predicted"/>
<comment type="caution">
    <text evidence="1">The sequence shown here is derived from an EMBL/GenBank/DDBJ whole genome shotgun (WGS) entry which is preliminary data.</text>
</comment>
<reference evidence="1" key="1">
    <citation type="submission" date="2016-03" db="EMBL/GenBank/DDBJ databases">
        <title>Mechanisms controlling the formation of the plant cell surface in tip-growing cells are functionally conserved among land plants.</title>
        <authorList>
            <person name="Honkanen S."/>
            <person name="Jones V.A."/>
            <person name="Morieri G."/>
            <person name="Champion C."/>
            <person name="Hetherington A.J."/>
            <person name="Kelly S."/>
            <person name="Saint-Marcoux D."/>
            <person name="Proust H."/>
            <person name="Prescott H."/>
            <person name="Dolan L."/>
        </authorList>
    </citation>
    <scope>NUCLEOTIDE SEQUENCE [LARGE SCALE GENOMIC DNA]</scope>
    <source>
        <tissue evidence="1">Whole gametophyte</tissue>
    </source>
</reference>
<dbReference type="Proteomes" id="UP000077202">
    <property type="component" value="Unassembled WGS sequence"/>
</dbReference>
<dbReference type="PANTHER" id="PTHR35748:SF1">
    <property type="entry name" value="OS05G0358400 PROTEIN"/>
    <property type="match status" value="1"/>
</dbReference>
<sequence length="163" mass="18300">MNFRVAVLHGFRRVFAHVAPVFLERGIADVETKEMSSLSVEPFPGESIVVTVFEIAEHEVPLFIEREHEFRFLAVTVHTLEGDVSAPKACKLQSHSENIKPVFSECSGCSVLAAKNLSQAAYESFLDHTYLGDRTTTIRQHLASNERIMQEEPPLALRERYGG</sequence>
<evidence type="ECO:0000313" key="1">
    <source>
        <dbReference type="EMBL" id="OAE20694.1"/>
    </source>
</evidence>
<name>A0A176VIF6_MARPO</name>
<protein>
    <submittedName>
        <fullName evidence="1">Uncharacterized protein</fullName>
    </submittedName>
</protein>
<dbReference type="AlphaFoldDB" id="A0A176VIF6"/>
<accession>A0A176VIF6</accession>
<gene>
    <name evidence="1" type="ORF">AXG93_154s1680</name>
</gene>
<keyword evidence="2" id="KW-1185">Reference proteome</keyword>